<dbReference type="SUPFAM" id="SSF48208">
    <property type="entry name" value="Six-hairpin glycosidases"/>
    <property type="match status" value="1"/>
</dbReference>
<evidence type="ECO:0000313" key="3">
    <source>
        <dbReference type="EMBL" id="EIM75956.1"/>
    </source>
</evidence>
<evidence type="ECO:0000313" key="4">
    <source>
        <dbReference type="Proteomes" id="UP000005551"/>
    </source>
</evidence>
<dbReference type="GO" id="GO:0004555">
    <property type="term" value="F:alpha,alpha-trehalase activity"/>
    <property type="evidence" value="ECO:0007669"/>
    <property type="project" value="InterPro"/>
</dbReference>
<reference evidence="3 4" key="1">
    <citation type="submission" date="2012-05" db="EMBL/GenBank/DDBJ databases">
        <title>Genome sequence of Nitritalea halalkaliphila LW7.</title>
        <authorList>
            <person name="Jangir P.K."/>
            <person name="Singh A."/>
            <person name="Shivaji S."/>
            <person name="Sharma R."/>
        </authorList>
    </citation>
    <scope>NUCLEOTIDE SEQUENCE [LARGE SCALE GENOMIC DNA]</scope>
    <source>
        <strain evidence="3 4">LW7</strain>
    </source>
</reference>
<dbReference type="InterPro" id="IPR001661">
    <property type="entry name" value="Glyco_hydro_37"/>
</dbReference>
<keyword evidence="1" id="KW-0378">Hydrolase</keyword>
<comment type="caution">
    <text evidence="3">The sequence shown here is derived from an EMBL/GenBank/DDBJ whole genome shotgun (WGS) entry which is preliminary data.</text>
</comment>
<dbReference type="STRING" id="1189621.A3SI_11284"/>
<keyword evidence="2" id="KW-0326">Glycosidase</keyword>
<dbReference type="AlphaFoldDB" id="I5C2A4"/>
<evidence type="ECO:0000256" key="1">
    <source>
        <dbReference type="ARBA" id="ARBA00022801"/>
    </source>
</evidence>
<gene>
    <name evidence="3" type="ORF">A3SI_11284</name>
</gene>
<protein>
    <submittedName>
        <fullName evidence="3">Alpha,alpha-trehalase</fullName>
    </submittedName>
</protein>
<dbReference type="InterPro" id="IPR012341">
    <property type="entry name" value="6hp_glycosidase-like_sf"/>
</dbReference>
<evidence type="ECO:0000256" key="2">
    <source>
        <dbReference type="ARBA" id="ARBA00023295"/>
    </source>
</evidence>
<dbReference type="Pfam" id="PF01204">
    <property type="entry name" value="Trehalase"/>
    <property type="match status" value="1"/>
</dbReference>
<dbReference type="Proteomes" id="UP000005551">
    <property type="component" value="Unassembled WGS sequence"/>
</dbReference>
<dbReference type="EMBL" id="AJYA01000024">
    <property type="protein sequence ID" value="EIM75956.1"/>
    <property type="molecule type" value="Genomic_DNA"/>
</dbReference>
<name>I5C2A4_9BACT</name>
<accession>I5C2A4</accession>
<dbReference type="PROSITE" id="PS00927">
    <property type="entry name" value="TREHALASE_1"/>
    <property type="match status" value="1"/>
</dbReference>
<dbReference type="InterPro" id="IPR008928">
    <property type="entry name" value="6-hairpin_glycosidase_sf"/>
</dbReference>
<dbReference type="PANTHER" id="PTHR23403">
    <property type="entry name" value="TREHALASE"/>
    <property type="match status" value="1"/>
</dbReference>
<organism evidence="3 4">
    <name type="scientific">Nitritalea halalkaliphila LW7</name>
    <dbReference type="NCBI Taxonomy" id="1189621"/>
    <lineage>
        <taxon>Bacteria</taxon>
        <taxon>Pseudomonadati</taxon>
        <taxon>Bacteroidota</taxon>
        <taxon>Cytophagia</taxon>
        <taxon>Cytophagales</taxon>
        <taxon>Cyclobacteriaceae</taxon>
        <taxon>Nitritalea</taxon>
    </lineage>
</organism>
<keyword evidence="4" id="KW-1185">Reference proteome</keyword>
<dbReference type="Gene3D" id="1.50.10.10">
    <property type="match status" value="1"/>
</dbReference>
<dbReference type="PATRIC" id="fig|1189621.3.peg.2351"/>
<sequence>MPHNYIHFPTSFPGLFEEVQTAAVFPDSKTFVDLIPKVDPTDIMAAYTQERQGVDWCPKSFVSRYFQEEQLPEGLESQEAQPVPHALEAKLHAHWDYLRREGDAARPLSSLLPLPRPYVVPGGRFGEIYYWDSYFTLLGLAESGEKELLADMVHNFGHLIDTVGFIPNGNRSYFLSRSQPPFFCADAGAGGGQIRRQQLVCALLSAVRAGVGLLGAGATGGAGRGALPLPLFGCAADAST</sequence>
<dbReference type="InterPro" id="IPR018232">
    <property type="entry name" value="Glyco_hydro_37_CS"/>
</dbReference>
<proteinExistence type="predicted"/>
<dbReference type="GO" id="GO:0005993">
    <property type="term" value="P:trehalose catabolic process"/>
    <property type="evidence" value="ECO:0007669"/>
    <property type="project" value="TreeGrafter"/>
</dbReference>
<dbReference type="PANTHER" id="PTHR23403:SF1">
    <property type="entry name" value="TREHALASE"/>
    <property type="match status" value="1"/>
</dbReference>